<dbReference type="InterPro" id="IPR005498">
    <property type="entry name" value="T4SS_VirB10/TraB/TrbI"/>
</dbReference>
<sequence length="446" mass="48016">MSASDQIKQRWEGLSATNKRNVVLVIGGALMFLVLYIYASGGKDTRVRQQPDQPVVRAPLTGGNEEALGIEALAARIENLTDAVEQGRGELEMQAKRYQSSITQMEQRSEAQTRSLKQQLVDSTQRLQNLQSELQRAQTEINQLRDDTENLSGRPRQPDDLPPQDAQGQTTNEAVIEEEWDLFSTPISPEGQPGTSPLDADPQAPDSGLTIQVKSGEPPQTEPTPEEKAAAEAAAQAYTMPAGSILSGVLITGMDAPTGNQARSEPVPSLIRVKTEATLPNYFAFDVRECFVLAAGFGDLSSERVFLRAERISCIRASDGRVVEKSIDAYASGEDGKTGVRGRLVSRAGSVLANSLLAGFASGVSQAFGQQRVPIVSTNPDQGFFTPSAGDLASSGLSGGASNALERLADYYLQFAEETFPVIEVDAMRQVNFILVRGLTFPVLPN</sequence>
<keyword evidence="2" id="KW-0472">Membrane</keyword>
<evidence type="ECO:0000256" key="2">
    <source>
        <dbReference type="SAM" id="Phobius"/>
    </source>
</evidence>
<proteinExistence type="predicted"/>
<dbReference type="Pfam" id="PF03743">
    <property type="entry name" value="TrbI"/>
    <property type="match status" value="1"/>
</dbReference>
<evidence type="ECO:0000313" key="4">
    <source>
        <dbReference type="Proteomes" id="UP001259982"/>
    </source>
</evidence>
<keyword evidence="2" id="KW-0812">Transmembrane</keyword>
<accession>A0ABU3B7X3</accession>
<keyword evidence="2" id="KW-1133">Transmembrane helix</keyword>
<name>A0ABU3B7X3_9GAMM</name>
<organism evidence="3 4">
    <name type="scientific">Spectribacter acetivorans</name>
    <dbReference type="NCBI Taxonomy" id="3075603"/>
    <lineage>
        <taxon>Bacteria</taxon>
        <taxon>Pseudomonadati</taxon>
        <taxon>Pseudomonadota</taxon>
        <taxon>Gammaproteobacteria</taxon>
        <taxon>Salinisphaerales</taxon>
        <taxon>Salinisphaeraceae</taxon>
        <taxon>Spectribacter</taxon>
    </lineage>
</organism>
<evidence type="ECO:0000313" key="3">
    <source>
        <dbReference type="EMBL" id="MDT0618574.1"/>
    </source>
</evidence>
<dbReference type="RefSeq" id="WP_311658717.1">
    <property type="nucleotide sequence ID" value="NZ_JAVRHY010000006.1"/>
</dbReference>
<keyword evidence="4" id="KW-1185">Reference proteome</keyword>
<feature type="region of interest" description="Disordered" evidence="1">
    <location>
        <begin position="184"/>
        <end position="229"/>
    </location>
</feature>
<protein>
    <submittedName>
        <fullName evidence="3">TrbI/VirB10 family protein</fullName>
    </submittedName>
</protein>
<evidence type="ECO:0000256" key="1">
    <source>
        <dbReference type="SAM" id="MobiDB-lite"/>
    </source>
</evidence>
<dbReference type="CDD" id="cd16430">
    <property type="entry name" value="TraB"/>
    <property type="match status" value="1"/>
</dbReference>
<feature type="region of interest" description="Disordered" evidence="1">
    <location>
        <begin position="144"/>
        <end position="171"/>
    </location>
</feature>
<dbReference type="Proteomes" id="UP001259982">
    <property type="component" value="Unassembled WGS sequence"/>
</dbReference>
<reference evidence="3 4" key="1">
    <citation type="submission" date="2023-09" db="EMBL/GenBank/DDBJ databases">
        <authorList>
            <person name="Rey-Velasco X."/>
        </authorList>
    </citation>
    <scope>NUCLEOTIDE SEQUENCE [LARGE SCALE GENOMIC DNA]</scope>
    <source>
        <strain evidence="3 4">P385</strain>
    </source>
</reference>
<feature type="transmembrane region" description="Helical" evidence="2">
    <location>
        <begin position="21"/>
        <end position="39"/>
    </location>
</feature>
<comment type="caution">
    <text evidence="3">The sequence shown here is derived from an EMBL/GenBank/DDBJ whole genome shotgun (WGS) entry which is preliminary data.</text>
</comment>
<dbReference type="EMBL" id="JAVRHY010000006">
    <property type="protein sequence ID" value="MDT0618574.1"/>
    <property type="molecule type" value="Genomic_DNA"/>
</dbReference>
<gene>
    <name evidence="3" type="ORF">RM531_08790</name>
</gene>